<dbReference type="RefSeq" id="WP_016524654.1">
    <property type="nucleotide sequence ID" value="NZ_KE332518.1"/>
</dbReference>
<evidence type="ECO:0000313" key="7">
    <source>
        <dbReference type="EMBL" id="EPF32357.1"/>
    </source>
</evidence>
<dbReference type="EMBL" id="ATFF01000002">
    <property type="protein sequence ID" value="EPF32357.1"/>
    <property type="molecule type" value="Genomic_DNA"/>
</dbReference>
<dbReference type="Pfam" id="PF02527">
    <property type="entry name" value="GidB"/>
    <property type="match status" value="2"/>
</dbReference>
<comment type="subcellular location">
    <subcellularLocation>
        <location evidence="6">Cytoplasm</location>
    </subcellularLocation>
</comment>
<dbReference type="InterPro" id="IPR029063">
    <property type="entry name" value="SAM-dependent_MTases_sf"/>
</dbReference>
<name>S3KJE8_TREMA</name>
<dbReference type="Proteomes" id="UP000014541">
    <property type="component" value="Unassembled WGS sequence"/>
</dbReference>
<keyword evidence="4 6" id="KW-0808">Transferase</keyword>
<evidence type="ECO:0000256" key="3">
    <source>
        <dbReference type="ARBA" id="ARBA00022603"/>
    </source>
</evidence>
<dbReference type="EC" id="2.1.1.-" evidence="6"/>
<dbReference type="SUPFAM" id="SSF53335">
    <property type="entry name" value="S-adenosyl-L-methionine-dependent methyltransferases"/>
    <property type="match status" value="1"/>
</dbReference>
<dbReference type="InterPro" id="IPR003682">
    <property type="entry name" value="rRNA_ssu_MeTfrase_G"/>
</dbReference>
<dbReference type="Gene3D" id="3.40.50.150">
    <property type="entry name" value="Vaccinia Virus protein VP39"/>
    <property type="match status" value="1"/>
</dbReference>
<evidence type="ECO:0000256" key="4">
    <source>
        <dbReference type="ARBA" id="ARBA00022679"/>
    </source>
</evidence>
<accession>S3KJE8</accession>
<dbReference type="OrthoDB" id="9808773at2"/>
<dbReference type="GO" id="GO:0070043">
    <property type="term" value="F:rRNA (guanine-N7-)-methyltransferase activity"/>
    <property type="evidence" value="ECO:0007669"/>
    <property type="project" value="UniProtKB-UniRule"/>
</dbReference>
<keyword evidence="2 6" id="KW-0698">rRNA processing</keyword>
<feature type="binding site" evidence="6">
    <location>
        <position position="180"/>
    </location>
    <ligand>
        <name>S-adenosyl-L-methionine</name>
        <dbReference type="ChEBI" id="CHEBI:59789"/>
    </ligand>
</feature>
<dbReference type="PANTHER" id="PTHR31760">
    <property type="entry name" value="S-ADENOSYL-L-METHIONINE-DEPENDENT METHYLTRANSFERASES SUPERFAMILY PROTEIN"/>
    <property type="match status" value="1"/>
</dbReference>
<organism evidence="7 8">
    <name type="scientific">Treponema maltophilum ATCC 51939</name>
    <dbReference type="NCBI Taxonomy" id="1125699"/>
    <lineage>
        <taxon>Bacteria</taxon>
        <taxon>Pseudomonadati</taxon>
        <taxon>Spirochaetota</taxon>
        <taxon>Spirochaetia</taxon>
        <taxon>Spirochaetales</taxon>
        <taxon>Treponemataceae</taxon>
        <taxon>Treponema</taxon>
    </lineage>
</organism>
<dbReference type="AlphaFoldDB" id="S3KJE8"/>
<keyword evidence="8" id="KW-1185">Reference proteome</keyword>
<sequence>MSRASNGNEGKLHAGLIELGISGSEAAQYGKKLLAYVKELQLFNSAYDLTAAKTEDDIIVRHVLDSLSARSELLKLKERILKSRGATDTNAPPDINPANKTNDPAGGHFVIADIGSGGGLPGIPLAITMPDTHFVLAERMSKRCAFLENCAAILGLKNVRVQNVEAERIEPNSFDIAVFRAFRPLDKKMLKVLLRTLKDGGVLAAYKAKRSKIEEEAANALSVLNCGSAHGIEIVPLHVPFLEDRERHLLIIPSLQ</sequence>
<dbReference type="GO" id="GO:0005829">
    <property type="term" value="C:cytosol"/>
    <property type="evidence" value="ECO:0007669"/>
    <property type="project" value="TreeGrafter"/>
</dbReference>
<keyword evidence="3 6" id="KW-0489">Methyltransferase</keyword>
<dbReference type="STRING" id="1125699.HMPREF9194_00355"/>
<dbReference type="PATRIC" id="fig|1125699.3.peg.354"/>
<comment type="similarity">
    <text evidence="6">Belongs to the methyltransferase superfamily. RNA methyltransferase RsmG family.</text>
</comment>
<dbReference type="eggNOG" id="COG0357">
    <property type="taxonomic scope" value="Bacteria"/>
</dbReference>
<evidence type="ECO:0000256" key="2">
    <source>
        <dbReference type="ARBA" id="ARBA00022552"/>
    </source>
</evidence>
<keyword evidence="1 6" id="KW-0963">Cytoplasm</keyword>
<comment type="caution">
    <text evidence="7">The sequence shown here is derived from an EMBL/GenBank/DDBJ whole genome shotgun (WGS) entry which is preliminary data.</text>
</comment>
<keyword evidence="5 6" id="KW-0949">S-adenosyl-L-methionine</keyword>
<evidence type="ECO:0000256" key="5">
    <source>
        <dbReference type="ARBA" id="ARBA00022691"/>
    </source>
</evidence>
<feature type="binding site" evidence="6">
    <location>
        <position position="120"/>
    </location>
    <ligand>
        <name>S-adenosyl-L-methionine</name>
        <dbReference type="ChEBI" id="CHEBI:59789"/>
    </ligand>
</feature>
<dbReference type="CDD" id="cd02440">
    <property type="entry name" value="AdoMet_MTases"/>
    <property type="match status" value="1"/>
</dbReference>
<evidence type="ECO:0000256" key="1">
    <source>
        <dbReference type="ARBA" id="ARBA00022490"/>
    </source>
</evidence>
<comment type="function">
    <text evidence="6">Specifically methylates the N7 position of a guanine in 16S rRNA.</text>
</comment>
<proteinExistence type="inferred from homology"/>
<evidence type="ECO:0000313" key="8">
    <source>
        <dbReference type="Proteomes" id="UP000014541"/>
    </source>
</evidence>
<dbReference type="PANTHER" id="PTHR31760:SF0">
    <property type="entry name" value="S-ADENOSYL-L-METHIONINE-DEPENDENT METHYLTRANSFERASES SUPERFAMILY PROTEIN"/>
    <property type="match status" value="1"/>
</dbReference>
<comment type="caution">
    <text evidence="6">Lacks conserved residue(s) required for the propagation of feature annotation.</text>
</comment>
<feature type="binding site" evidence="6">
    <location>
        <position position="115"/>
    </location>
    <ligand>
        <name>S-adenosyl-L-methionine</name>
        <dbReference type="ChEBI" id="CHEBI:59789"/>
    </ligand>
</feature>
<reference evidence="7 8" key="1">
    <citation type="submission" date="2013-04" db="EMBL/GenBank/DDBJ databases">
        <title>The Genome Sequence of Treponema maltophilum ATCC 51939.</title>
        <authorList>
            <consortium name="The Broad Institute Genomics Platform"/>
            <person name="Earl A."/>
            <person name="Ward D."/>
            <person name="Feldgarden M."/>
            <person name="Gevers D."/>
            <person name="Leonetti C."/>
            <person name="Blanton J.M."/>
            <person name="Dewhirst F.E."/>
            <person name="Izard J."/>
            <person name="Walker B."/>
            <person name="Young S."/>
            <person name="Zeng Q."/>
            <person name="Gargeya S."/>
            <person name="Fitzgerald M."/>
            <person name="Haas B."/>
            <person name="Abouelleil A."/>
            <person name="Allen A.W."/>
            <person name="Alvarado L."/>
            <person name="Arachchi H.M."/>
            <person name="Berlin A.M."/>
            <person name="Chapman S.B."/>
            <person name="Gainer-Dewar J."/>
            <person name="Goldberg J."/>
            <person name="Griggs A."/>
            <person name="Gujja S."/>
            <person name="Hansen M."/>
            <person name="Howarth C."/>
            <person name="Imamovic A."/>
            <person name="Ireland A."/>
            <person name="Larimer J."/>
            <person name="McCowan C."/>
            <person name="Murphy C."/>
            <person name="Pearson M."/>
            <person name="Poon T.W."/>
            <person name="Priest M."/>
            <person name="Roberts A."/>
            <person name="Saif S."/>
            <person name="Shea T."/>
            <person name="Sisk P."/>
            <person name="Sykes S."/>
            <person name="Wortman J."/>
            <person name="Nusbaum C."/>
            <person name="Birren B."/>
        </authorList>
    </citation>
    <scope>NUCLEOTIDE SEQUENCE [LARGE SCALE GENOMIC DNA]</scope>
    <source>
        <strain evidence="7 8">ATCC 51939</strain>
    </source>
</reference>
<gene>
    <name evidence="6" type="primary">rsmG</name>
    <name evidence="7" type="ORF">HMPREF9194_00355</name>
</gene>
<feature type="binding site" evidence="6">
    <location>
        <begin position="166"/>
        <end position="167"/>
    </location>
    <ligand>
        <name>S-adenosyl-L-methionine</name>
        <dbReference type="ChEBI" id="CHEBI:59789"/>
    </ligand>
</feature>
<dbReference type="HAMAP" id="MF_00074">
    <property type="entry name" value="16SrRNA_methyltr_G"/>
    <property type="match status" value="1"/>
</dbReference>
<protein>
    <recommendedName>
        <fullName evidence="6">Ribosomal RNA small subunit methyltransferase G</fullName>
        <ecNumber evidence="6">2.1.1.-</ecNumber>
    </recommendedName>
    <alternativeName>
        <fullName evidence="6">16S rRNA 7-methylguanosine methyltransferase</fullName>
        <shortName evidence="6">16S rRNA m7G methyltransferase</shortName>
    </alternativeName>
</protein>
<evidence type="ECO:0000256" key="6">
    <source>
        <dbReference type="HAMAP-Rule" id="MF_00074"/>
    </source>
</evidence>
<dbReference type="HOGENOM" id="CLU_065341_2_0_12"/>
<dbReference type="PIRSF" id="PIRSF003078">
    <property type="entry name" value="GidB"/>
    <property type="match status" value="1"/>
</dbReference>